<dbReference type="EMBL" id="JAAHCF010000029">
    <property type="protein sequence ID" value="KAK8150052.1"/>
    <property type="molecule type" value="Genomic_DNA"/>
</dbReference>
<reference evidence="2 3" key="1">
    <citation type="submission" date="2020-02" db="EMBL/GenBank/DDBJ databases">
        <title>Comparative genomics of the hypocrealean fungal genus Beauvera.</title>
        <authorList>
            <person name="Showalter D.N."/>
            <person name="Bushley K.E."/>
            <person name="Rehner S.A."/>
        </authorList>
    </citation>
    <scope>NUCLEOTIDE SEQUENCE [LARGE SCALE GENOMIC DNA]</scope>
    <source>
        <strain evidence="2 3">ARSEF4384</strain>
    </source>
</reference>
<feature type="signal peptide" evidence="1">
    <location>
        <begin position="1"/>
        <end position="19"/>
    </location>
</feature>
<keyword evidence="1" id="KW-0732">Signal</keyword>
<organism evidence="2 3">
    <name type="scientific">Beauveria asiatica</name>
    <dbReference type="NCBI Taxonomy" id="1069075"/>
    <lineage>
        <taxon>Eukaryota</taxon>
        <taxon>Fungi</taxon>
        <taxon>Dikarya</taxon>
        <taxon>Ascomycota</taxon>
        <taxon>Pezizomycotina</taxon>
        <taxon>Sordariomycetes</taxon>
        <taxon>Hypocreomycetidae</taxon>
        <taxon>Hypocreales</taxon>
        <taxon>Cordycipitaceae</taxon>
        <taxon>Beauveria</taxon>
    </lineage>
</organism>
<accession>A0AAW0S6H3</accession>
<evidence type="ECO:0000313" key="3">
    <source>
        <dbReference type="Proteomes" id="UP001397290"/>
    </source>
</evidence>
<protein>
    <submittedName>
        <fullName evidence="2">Uncharacterized protein</fullName>
    </submittedName>
</protein>
<gene>
    <name evidence="2" type="ORF">G3M48_004431</name>
</gene>
<dbReference type="AlphaFoldDB" id="A0AAW0S6H3"/>
<keyword evidence="3" id="KW-1185">Reference proteome</keyword>
<name>A0AAW0S6H3_9HYPO</name>
<evidence type="ECO:0000256" key="1">
    <source>
        <dbReference type="SAM" id="SignalP"/>
    </source>
</evidence>
<evidence type="ECO:0000313" key="2">
    <source>
        <dbReference type="EMBL" id="KAK8150052.1"/>
    </source>
</evidence>
<sequence>MHLSNAAVLLLGALQPALGIRTFEDLGDLNEIESQYVSTNETIINYYAPDHGCGGHRAWVGVWPADVCDYYGEFKTWAYVESTTEDSDFNTVRLSNDEMGAGKFKAAFVCEDGQRRPWLVSQPFTVDKAPEAAPGECVHRVSRRNPKWTTMQCKDVDGICTFCDFPLRNCDTCEACKWQCRQAN</sequence>
<feature type="chain" id="PRO_5043474795" evidence="1">
    <location>
        <begin position="20"/>
        <end position="184"/>
    </location>
</feature>
<proteinExistence type="predicted"/>
<comment type="caution">
    <text evidence="2">The sequence shown here is derived from an EMBL/GenBank/DDBJ whole genome shotgun (WGS) entry which is preliminary data.</text>
</comment>
<dbReference type="Proteomes" id="UP001397290">
    <property type="component" value="Unassembled WGS sequence"/>
</dbReference>